<sequence>MTSVIYKDVPYYVAGNEGSKVGIIVIQEWWGLNNHIKNMTARFAKELDALAITPDLYRGKVATAADEANHLMGSLDWPNAIVDVKNACEYLKEKGCEKIGITGFCMGGALTIASAVHVPAITAGSCFYGIPPAQLANPAEIKIPIQFHFGDKDMSPGFSDIKAADDLKEVLTKAGKLSVSQVRHDNGAYAPIERKKGAKIAEFHRYTNGNHAFMNEEAPAYPFDPELSKLAMKHTTEFFKTYLQ</sequence>
<reference evidence="2" key="1">
    <citation type="submission" date="2020-05" db="EMBL/GenBank/DDBJ databases">
        <title>Phylogenomic resolution of chytrid fungi.</title>
        <authorList>
            <person name="Stajich J.E."/>
            <person name="Amses K."/>
            <person name="Simmons R."/>
            <person name="Seto K."/>
            <person name="Myers J."/>
            <person name="Bonds A."/>
            <person name="Quandt C.A."/>
            <person name="Barry K."/>
            <person name="Liu P."/>
            <person name="Grigoriev I."/>
            <person name="Longcore J.E."/>
            <person name="James T.Y."/>
        </authorList>
    </citation>
    <scope>NUCLEOTIDE SEQUENCE</scope>
    <source>
        <strain evidence="2">PLAUS21</strain>
    </source>
</reference>
<protein>
    <recommendedName>
        <fullName evidence="1">Dienelactone hydrolase domain-containing protein</fullName>
    </recommendedName>
</protein>
<dbReference type="InterPro" id="IPR002925">
    <property type="entry name" value="Dienelactn_hydro"/>
</dbReference>
<dbReference type="Pfam" id="PF01738">
    <property type="entry name" value="DLH"/>
    <property type="match status" value="1"/>
</dbReference>
<dbReference type="PANTHER" id="PTHR46623:SF6">
    <property type="entry name" value="ALPHA_BETA-HYDROLASES SUPERFAMILY PROTEIN"/>
    <property type="match status" value="1"/>
</dbReference>
<dbReference type="PANTHER" id="PTHR46623">
    <property type="entry name" value="CARBOXYMETHYLENEBUTENOLIDASE-RELATED"/>
    <property type="match status" value="1"/>
</dbReference>
<keyword evidence="3" id="KW-1185">Reference proteome</keyword>
<gene>
    <name evidence="2" type="ORF">HK103_000725</name>
</gene>
<evidence type="ECO:0000313" key="3">
    <source>
        <dbReference type="Proteomes" id="UP001210925"/>
    </source>
</evidence>
<dbReference type="Gene3D" id="3.40.50.1820">
    <property type="entry name" value="alpha/beta hydrolase"/>
    <property type="match status" value="1"/>
</dbReference>
<dbReference type="Proteomes" id="UP001210925">
    <property type="component" value="Unassembled WGS sequence"/>
</dbReference>
<organism evidence="2 3">
    <name type="scientific">Boothiomyces macroporosus</name>
    <dbReference type="NCBI Taxonomy" id="261099"/>
    <lineage>
        <taxon>Eukaryota</taxon>
        <taxon>Fungi</taxon>
        <taxon>Fungi incertae sedis</taxon>
        <taxon>Chytridiomycota</taxon>
        <taxon>Chytridiomycota incertae sedis</taxon>
        <taxon>Chytridiomycetes</taxon>
        <taxon>Rhizophydiales</taxon>
        <taxon>Terramycetaceae</taxon>
        <taxon>Boothiomyces</taxon>
    </lineage>
</organism>
<dbReference type="AlphaFoldDB" id="A0AAD5UBN0"/>
<dbReference type="InterPro" id="IPR029058">
    <property type="entry name" value="AB_hydrolase_fold"/>
</dbReference>
<dbReference type="SUPFAM" id="SSF53474">
    <property type="entry name" value="alpha/beta-Hydrolases"/>
    <property type="match status" value="1"/>
</dbReference>
<comment type="caution">
    <text evidence="2">The sequence shown here is derived from an EMBL/GenBank/DDBJ whole genome shotgun (WGS) entry which is preliminary data.</text>
</comment>
<accession>A0AAD5UBN0</accession>
<evidence type="ECO:0000313" key="2">
    <source>
        <dbReference type="EMBL" id="KAJ3253346.1"/>
    </source>
</evidence>
<dbReference type="InterPro" id="IPR051049">
    <property type="entry name" value="Dienelactone_hydrolase-like"/>
</dbReference>
<evidence type="ECO:0000259" key="1">
    <source>
        <dbReference type="Pfam" id="PF01738"/>
    </source>
</evidence>
<dbReference type="GO" id="GO:0016787">
    <property type="term" value="F:hydrolase activity"/>
    <property type="evidence" value="ECO:0007669"/>
    <property type="project" value="InterPro"/>
</dbReference>
<feature type="domain" description="Dienelactone hydrolase" evidence="1">
    <location>
        <begin position="12"/>
        <end position="176"/>
    </location>
</feature>
<name>A0AAD5UBN0_9FUNG</name>
<dbReference type="EMBL" id="JADGKB010000112">
    <property type="protein sequence ID" value="KAJ3253346.1"/>
    <property type="molecule type" value="Genomic_DNA"/>
</dbReference>
<proteinExistence type="predicted"/>